<dbReference type="Pfam" id="PF13366">
    <property type="entry name" value="PDDEXK_3"/>
    <property type="match status" value="1"/>
</dbReference>
<dbReference type="InterPro" id="IPR014043">
    <property type="entry name" value="Acyl_transferase_dom"/>
</dbReference>
<evidence type="ECO:0000256" key="1">
    <source>
        <dbReference type="ARBA" id="ARBA00013258"/>
    </source>
</evidence>
<protein>
    <recommendedName>
        <fullName evidence="1">[acyl-carrier-protein] S-malonyltransferase</fullName>
        <ecNumber evidence="1">2.3.1.39</ecNumber>
    </recommendedName>
</protein>
<evidence type="ECO:0000256" key="4">
    <source>
        <dbReference type="ARBA" id="ARBA00048462"/>
    </source>
</evidence>
<comment type="caution">
    <text evidence="6">The sequence shown here is derived from an EMBL/GenBank/DDBJ whole genome shotgun (WGS) entry which is preliminary data.</text>
</comment>
<evidence type="ECO:0000256" key="2">
    <source>
        <dbReference type="ARBA" id="ARBA00022679"/>
    </source>
</evidence>
<dbReference type="Gene3D" id="3.40.366.10">
    <property type="entry name" value="Malonyl-Coenzyme A Acyl Carrier Protein, domain 2"/>
    <property type="match status" value="1"/>
</dbReference>
<dbReference type="EC" id="2.3.1.39" evidence="1"/>
<dbReference type="PANTHER" id="PTHR42681:SF1">
    <property type="entry name" value="MALONYL-COA-ACYL CARRIER PROTEIN TRANSACYLASE, MITOCHONDRIAL"/>
    <property type="match status" value="1"/>
</dbReference>
<dbReference type="GO" id="GO:0006633">
    <property type="term" value="P:fatty acid biosynthetic process"/>
    <property type="evidence" value="ECO:0007669"/>
    <property type="project" value="UniProtKB-UniPathway"/>
</dbReference>
<dbReference type="EMBL" id="LIAE01005956">
    <property type="protein sequence ID" value="PAV92851.1"/>
    <property type="molecule type" value="Genomic_DNA"/>
</dbReference>
<evidence type="ECO:0000313" key="6">
    <source>
        <dbReference type="EMBL" id="PAV92851.1"/>
    </source>
</evidence>
<dbReference type="STRING" id="2018661.A0A2A2M2V6"/>
<dbReference type="NCBIfam" id="TIGR04256">
    <property type="entry name" value="GxxExxY"/>
    <property type="match status" value="1"/>
</dbReference>
<keyword evidence="3" id="KW-0012">Acyltransferase</keyword>
<dbReference type="PANTHER" id="PTHR42681">
    <property type="entry name" value="MALONYL-COA-ACYL CARRIER PROTEIN TRANSACYLASE, MITOCHONDRIAL"/>
    <property type="match status" value="1"/>
</dbReference>
<dbReference type="InterPro" id="IPR016036">
    <property type="entry name" value="Malonyl_transacylase_ACP-bd"/>
</dbReference>
<dbReference type="Proteomes" id="UP000218231">
    <property type="component" value="Unassembled WGS sequence"/>
</dbReference>
<dbReference type="UniPathway" id="UPA00094"/>
<dbReference type="Pfam" id="PF00698">
    <property type="entry name" value="Acyl_transf_1"/>
    <property type="match status" value="1"/>
</dbReference>
<evidence type="ECO:0000313" key="7">
    <source>
        <dbReference type="Proteomes" id="UP000218231"/>
    </source>
</evidence>
<dbReference type="SUPFAM" id="SSF52151">
    <property type="entry name" value="FabD/lysophospholipase-like"/>
    <property type="match status" value="1"/>
</dbReference>
<dbReference type="Gene3D" id="3.30.70.250">
    <property type="entry name" value="Malonyl-CoA ACP transacylase, ACP-binding"/>
    <property type="match status" value="1"/>
</dbReference>
<dbReference type="InterPro" id="IPR050858">
    <property type="entry name" value="Mal-CoA-ACP_Trans/PKS_FabD"/>
</dbReference>
<sequence length="390" mass="41275">MANAIATLRVLEREGGVSLADKADYVAGHSLGEYSALCAAQAFDLSTTARLLKLRGQAMQAAVPVGEGAMAALLGADRDKAQVIAGAAVDAILAEGGEQLVCTVANDNDPSQVVISGHRAAIERAVALAKDLSAKRAVLLPVSAPFHCPLMQPAADAMDAALADARIGAPLVPVFANVDAAAIADPGAIRASLVAQVTGMVRWRESVLAMVEAGVTQFVEFGGKVLSPMVKRIAPDVDAISVVTMDDIEDLLKKISGDVLDIALRIHRDLGPGLLESVYETVLAGKLSAAGYQVARQRPVAIEFEGMRFDAAFRIDLLIDERLLVEVKSIERLTIIHAKQLLTYLRLTHQPVGLLINFGGATLKEGVRRIVNDHRPSASPRLRVNQNLGD</sequence>
<reference evidence="6 7" key="1">
    <citation type="journal article" date="2017" name="Curr. Biol.">
        <title>Genome architecture and evolution of a unichromosomal asexual nematode.</title>
        <authorList>
            <person name="Fradin H."/>
            <person name="Zegar C."/>
            <person name="Gutwein M."/>
            <person name="Lucas J."/>
            <person name="Kovtun M."/>
            <person name="Corcoran D."/>
            <person name="Baugh L.R."/>
            <person name="Kiontke K."/>
            <person name="Gunsalus K."/>
            <person name="Fitch D.H."/>
            <person name="Piano F."/>
        </authorList>
    </citation>
    <scope>NUCLEOTIDE SEQUENCE [LARGE SCALE GENOMIC DNA]</scope>
    <source>
        <strain evidence="6">PF1309</strain>
    </source>
</reference>
<dbReference type="InterPro" id="IPR026350">
    <property type="entry name" value="GxxExxY"/>
</dbReference>
<proteinExistence type="predicted"/>
<gene>
    <name evidence="6" type="ORF">WR25_01345</name>
</gene>
<name>A0A2A2M2V6_9BILA</name>
<feature type="domain" description="Malonyl-CoA:ACP transacylase (MAT)" evidence="5">
    <location>
        <begin position="1"/>
        <end position="247"/>
    </location>
</feature>
<dbReference type="AlphaFoldDB" id="A0A2A2M2V6"/>
<comment type="catalytic activity">
    <reaction evidence="4">
        <text>holo-[ACP] + malonyl-CoA = malonyl-[ACP] + CoA</text>
        <dbReference type="Rhea" id="RHEA:41792"/>
        <dbReference type="Rhea" id="RHEA-COMP:9623"/>
        <dbReference type="Rhea" id="RHEA-COMP:9685"/>
        <dbReference type="ChEBI" id="CHEBI:57287"/>
        <dbReference type="ChEBI" id="CHEBI:57384"/>
        <dbReference type="ChEBI" id="CHEBI:64479"/>
        <dbReference type="ChEBI" id="CHEBI:78449"/>
        <dbReference type="EC" id="2.3.1.39"/>
    </reaction>
</comment>
<organism evidence="6 7">
    <name type="scientific">Diploscapter pachys</name>
    <dbReference type="NCBI Taxonomy" id="2018661"/>
    <lineage>
        <taxon>Eukaryota</taxon>
        <taxon>Metazoa</taxon>
        <taxon>Ecdysozoa</taxon>
        <taxon>Nematoda</taxon>
        <taxon>Chromadorea</taxon>
        <taxon>Rhabditida</taxon>
        <taxon>Rhabditina</taxon>
        <taxon>Rhabditomorpha</taxon>
        <taxon>Rhabditoidea</taxon>
        <taxon>Rhabditidae</taxon>
        <taxon>Diploscapter</taxon>
    </lineage>
</organism>
<dbReference type="GO" id="GO:0005829">
    <property type="term" value="C:cytosol"/>
    <property type="evidence" value="ECO:0007669"/>
    <property type="project" value="TreeGrafter"/>
</dbReference>
<evidence type="ECO:0000259" key="5">
    <source>
        <dbReference type="SMART" id="SM00827"/>
    </source>
</evidence>
<dbReference type="SUPFAM" id="SSF55048">
    <property type="entry name" value="Probable ACP-binding domain of malonyl-CoA ACP transacylase"/>
    <property type="match status" value="1"/>
</dbReference>
<keyword evidence="7" id="KW-1185">Reference proteome</keyword>
<dbReference type="GO" id="GO:0004314">
    <property type="term" value="F:[acyl-carrier-protein] S-malonyltransferase activity"/>
    <property type="evidence" value="ECO:0007669"/>
    <property type="project" value="UniProtKB-EC"/>
</dbReference>
<dbReference type="FunFam" id="3.30.70.250:FF:000001">
    <property type="entry name" value="Malonyl CoA-acyl carrier protein transacylase"/>
    <property type="match status" value="1"/>
</dbReference>
<dbReference type="OrthoDB" id="541883at2759"/>
<keyword evidence="2" id="KW-0808">Transferase</keyword>
<dbReference type="InterPro" id="IPR016035">
    <property type="entry name" value="Acyl_Trfase/lysoPLipase"/>
</dbReference>
<dbReference type="InterPro" id="IPR001227">
    <property type="entry name" value="Ac_transferase_dom_sf"/>
</dbReference>
<dbReference type="SMART" id="SM00827">
    <property type="entry name" value="PKS_AT"/>
    <property type="match status" value="1"/>
</dbReference>
<accession>A0A2A2M2V6</accession>
<evidence type="ECO:0000256" key="3">
    <source>
        <dbReference type="ARBA" id="ARBA00023315"/>
    </source>
</evidence>